<protein>
    <recommendedName>
        <fullName evidence="4">SH3 domain-containing protein</fullName>
    </recommendedName>
</protein>
<feature type="region of interest" description="Disordered" evidence="1">
    <location>
        <begin position="1"/>
        <end position="32"/>
    </location>
</feature>
<dbReference type="OrthoDB" id="6415921at2759"/>
<dbReference type="AlphaFoldDB" id="A0A9J6C702"/>
<accession>A0A9J6C702</accession>
<feature type="compositionally biased region" description="Basic and acidic residues" evidence="1">
    <location>
        <begin position="1"/>
        <end position="14"/>
    </location>
</feature>
<comment type="caution">
    <text evidence="2">The sequence shown here is derived from an EMBL/GenBank/DDBJ whole genome shotgun (WGS) entry which is preliminary data.</text>
</comment>
<evidence type="ECO:0000256" key="1">
    <source>
        <dbReference type="SAM" id="MobiDB-lite"/>
    </source>
</evidence>
<organism evidence="2 3">
    <name type="scientific">Polypedilum vanderplanki</name>
    <name type="common">Sleeping chironomid midge</name>
    <dbReference type="NCBI Taxonomy" id="319348"/>
    <lineage>
        <taxon>Eukaryota</taxon>
        <taxon>Metazoa</taxon>
        <taxon>Ecdysozoa</taxon>
        <taxon>Arthropoda</taxon>
        <taxon>Hexapoda</taxon>
        <taxon>Insecta</taxon>
        <taxon>Pterygota</taxon>
        <taxon>Neoptera</taxon>
        <taxon>Endopterygota</taxon>
        <taxon>Diptera</taxon>
        <taxon>Nematocera</taxon>
        <taxon>Chironomoidea</taxon>
        <taxon>Chironomidae</taxon>
        <taxon>Chironominae</taxon>
        <taxon>Polypedilum</taxon>
        <taxon>Polypedilum</taxon>
    </lineage>
</organism>
<dbReference type="EMBL" id="JADBJN010000002">
    <property type="protein sequence ID" value="KAG5677735.1"/>
    <property type="molecule type" value="Genomic_DNA"/>
</dbReference>
<feature type="compositionally biased region" description="Low complexity" evidence="1">
    <location>
        <begin position="55"/>
        <end position="68"/>
    </location>
</feature>
<gene>
    <name evidence="2" type="ORF">PVAND_007466</name>
</gene>
<name>A0A9J6C702_POLVA</name>
<evidence type="ECO:0000313" key="3">
    <source>
        <dbReference type="Proteomes" id="UP001107558"/>
    </source>
</evidence>
<dbReference type="Proteomes" id="UP001107558">
    <property type="component" value="Chromosome 2"/>
</dbReference>
<keyword evidence="3" id="KW-1185">Reference proteome</keyword>
<feature type="region of interest" description="Disordered" evidence="1">
    <location>
        <begin position="475"/>
        <end position="509"/>
    </location>
</feature>
<evidence type="ECO:0000313" key="2">
    <source>
        <dbReference type="EMBL" id="KAG5677735.1"/>
    </source>
</evidence>
<feature type="region of interest" description="Disordered" evidence="1">
    <location>
        <begin position="55"/>
        <end position="146"/>
    </location>
</feature>
<reference evidence="2" key="1">
    <citation type="submission" date="2021-03" db="EMBL/GenBank/DDBJ databases">
        <title>Chromosome level genome of the anhydrobiotic midge Polypedilum vanderplanki.</title>
        <authorList>
            <person name="Yoshida Y."/>
            <person name="Kikawada T."/>
            <person name="Gusev O."/>
        </authorList>
    </citation>
    <scope>NUCLEOTIDE SEQUENCE</scope>
    <source>
        <strain evidence="2">NIAS01</strain>
        <tissue evidence="2">Whole body or cell culture</tissue>
    </source>
</reference>
<sequence length="636" mass="73604">MRHEEAFKKKEKEYSINNNNNNLSTDSSSQRNEYRLPSVTISQIQLNHRRQLPLLPNSNVHLNNNNSNFIHREPPPPYYQSQQSATVHSETRRKIISPQRPAPIVATAARSQANVRSRVEEYRNRLSVSDSDSDEQQSRSRNRNHSRIKNEVLLDEDLFCPDLVRNCKSLPVVDDDDQDYIEIDELTSHLSLHNEVGLPNIKEPQLNHTAKMGQNVSLKRPKISLTWVLREQAQPPNSIKTFNWNVKPSEKTLFKKNSKSHEKLFSEKLYSENNLNDFRKAKKLNDDKKPNEPCKSEKIKKFRDNCCRQRDSSDNYDRLSDGIKVKSLSQVNLNVKSGSTENAPIYVTSAQSDSGVNRRYRRRRKRSQKFGYNINNINEFLSSCSLNRPANIPVVLSNASILYQTRAGQNQIETPLPLGMILNSIFKIQNWLYVQTPHQEEGYVNFHACLPLGIIQKSQTNSTKCWETSTDIFPNPSGNLTDSEKETQNYGGTRSEGRRTPKMRRNPSRTCSEKYLDSLYLLASQPKIIDHSYAQLKKTNNCKVTNFNNFDKLNGDYIQLKHNQEKVNLNANLKRQMLTTLLITDDFYSSEMMSVKKGDVVKLLACKEYEDKFWYFIKNRDNCEFYIPSSIATEFL</sequence>
<proteinExistence type="predicted"/>
<evidence type="ECO:0008006" key="4">
    <source>
        <dbReference type="Google" id="ProtNLM"/>
    </source>
</evidence>